<accession>A0A3P7MCY1</accession>
<gene>
    <name evidence="1" type="ORF">DILT_LOCUS13592</name>
</gene>
<sequence length="174" mass="19430">MTGDCGLMSDWISLGGQKNALNRGVYQINYVCCRNVRAEALTTVVDGNDRKPIGVNTVVNTKTIILLSRPALAKEFLLETRNVPAIRKGKVAIIHIEPTDMLTYDILRLWRNELESGVNLGAAGQSLIIMTILPTRTMYQSNSSIYTNVSGAHLFETFYWKVCRFLQCPYSPGK</sequence>
<proteinExistence type="predicted"/>
<keyword evidence="2" id="KW-1185">Reference proteome</keyword>
<reference evidence="1 2" key="1">
    <citation type="submission" date="2018-11" db="EMBL/GenBank/DDBJ databases">
        <authorList>
            <consortium name="Pathogen Informatics"/>
        </authorList>
    </citation>
    <scope>NUCLEOTIDE SEQUENCE [LARGE SCALE GENOMIC DNA]</scope>
</reference>
<protein>
    <submittedName>
        <fullName evidence="1">Uncharacterized protein</fullName>
    </submittedName>
</protein>
<dbReference type="Proteomes" id="UP000281553">
    <property type="component" value="Unassembled WGS sequence"/>
</dbReference>
<organism evidence="1 2">
    <name type="scientific">Dibothriocephalus latus</name>
    <name type="common">Fish tapeworm</name>
    <name type="synonym">Diphyllobothrium latum</name>
    <dbReference type="NCBI Taxonomy" id="60516"/>
    <lineage>
        <taxon>Eukaryota</taxon>
        <taxon>Metazoa</taxon>
        <taxon>Spiralia</taxon>
        <taxon>Lophotrochozoa</taxon>
        <taxon>Platyhelminthes</taxon>
        <taxon>Cestoda</taxon>
        <taxon>Eucestoda</taxon>
        <taxon>Diphyllobothriidea</taxon>
        <taxon>Diphyllobothriidae</taxon>
        <taxon>Dibothriocephalus</taxon>
    </lineage>
</organism>
<evidence type="ECO:0000313" key="1">
    <source>
        <dbReference type="EMBL" id="VDN20298.1"/>
    </source>
</evidence>
<dbReference type="AlphaFoldDB" id="A0A3P7MCY1"/>
<name>A0A3P7MCY1_DIBLA</name>
<dbReference type="OrthoDB" id="6254246at2759"/>
<dbReference type="EMBL" id="UYRU01070829">
    <property type="protein sequence ID" value="VDN20298.1"/>
    <property type="molecule type" value="Genomic_DNA"/>
</dbReference>
<evidence type="ECO:0000313" key="2">
    <source>
        <dbReference type="Proteomes" id="UP000281553"/>
    </source>
</evidence>